<dbReference type="Gene3D" id="3.30.1360.40">
    <property type="match status" value="1"/>
</dbReference>
<keyword evidence="2" id="KW-0378">Hydrolase</keyword>
<reference evidence="6 7" key="1">
    <citation type="journal article" date="2019" name="Int. J. Syst. Evol. Microbiol.">
        <title>The Global Catalogue of Microorganisms (GCM) 10K type strain sequencing project: providing services to taxonomists for standard genome sequencing and annotation.</title>
        <authorList>
            <consortium name="The Broad Institute Genomics Platform"/>
            <consortium name="The Broad Institute Genome Sequencing Center for Infectious Disease"/>
            <person name="Wu L."/>
            <person name="Ma J."/>
        </authorList>
    </citation>
    <scope>NUCLEOTIDE SEQUENCE [LARGE SCALE GENOMIC DNA]</scope>
    <source>
        <strain evidence="6 7">JCM 15608</strain>
    </source>
</reference>
<name>A0ABN1LA85_9GAMM</name>
<dbReference type="Proteomes" id="UP001500021">
    <property type="component" value="Unassembled WGS sequence"/>
</dbReference>
<dbReference type="PROSITE" id="PS50889">
    <property type="entry name" value="S4"/>
    <property type="match status" value="1"/>
</dbReference>
<dbReference type="InterPro" id="IPR010016">
    <property type="entry name" value="PxpB"/>
</dbReference>
<proteinExistence type="predicted"/>
<keyword evidence="7" id="KW-1185">Reference proteome</keyword>
<protein>
    <submittedName>
        <fullName evidence="6">5-oxoprolinase subunit PxpB</fullName>
    </submittedName>
</protein>
<dbReference type="InterPro" id="IPR029000">
    <property type="entry name" value="Cyclophilin-like_dom_sf"/>
</dbReference>
<dbReference type="SUPFAM" id="SSF160467">
    <property type="entry name" value="PH0987 N-terminal domain-like"/>
    <property type="match status" value="1"/>
</dbReference>
<evidence type="ECO:0000256" key="1">
    <source>
        <dbReference type="ARBA" id="ARBA00022741"/>
    </source>
</evidence>
<dbReference type="SMART" id="SM00796">
    <property type="entry name" value="AHS1"/>
    <property type="match status" value="1"/>
</dbReference>
<evidence type="ECO:0000256" key="2">
    <source>
        <dbReference type="ARBA" id="ARBA00022801"/>
    </source>
</evidence>
<dbReference type="PANTHER" id="PTHR34698">
    <property type="entry name" value="5-OXOPROLINASE SUBUNIT B"/>
    <property type="match status" value="1"/>
</dbReference>
<dbReference type="NCBIfam" id="TIGR00370">
    <property type="entry name" value="5-oxoprolinase subunit PxpB"/>
    <property type="match status" value="1"/>
</dbReference>
<dbReference type="EMBL" id="BAAAFA010000010">
    <property type="protein sequence ID" value="GAA0821650.1"/>
    <property type="molecule type" value="Genomic_DNA"/>
</dbReference>
<dbReference type="RefSeq" id="WP_343818386.1">
    <property type="nucleotide sequence ID" value="NZ_BAAAFA010000010.1"/>
</dbReference>
<gene>
    <name evidence="6" type="primary">pxpB</name>
    <name evidence="6" type="ORF">GCM10009111_28960</name>
</gene>
<keyword evidence="1" id="KW-0547">Nucleotide-binding</keyword>
<accession>A0ABN1LA85</accession>
<evidence type="ECO:0000259" key="5">
    <source>
        <dbReference type="SMART" id="SM00796"/>
    </source>
</evidence>
<evidence type="ECO:0000256" key="4">
    <source>
        <dbReference type="PROSITE-ProRule" id="PRU00182"/>
    </source>
</evidence>
<dbReference type="InterPro" id="IPR003833">
    <property type="entry name" value="CT_C_D"/>
</dbReference>
<dbReference type="PANTHER" id="PTHR34698:SF2">
    <property type="entry name" value="5-OXOPROLINASE SUBUNIT B"/>
    <property type="match status" value="1"/>
</dbReference>
<keyword evidence="4" id="KW-0694">RNA-binding</keyword>
<evidence type="ECO:0000313" key="6">
    <source>
        <dbReference type="EMBL" id="GAA0821650.1"/>
    </source>
</evidence>
<keyword evidence="3" id="KW-0067">ATP-binding</keyword>
<organism evidence="6 7">
    <name type="scientific">Colwellia asteriadis</name>
    <dbReference type="NCBI Taxonomy" id="517723"/>
    <lineage>
        <taxon>Bacteria</taxon>
        <taxon>Pseudomonadati</taxon>
        <taxon>Pseudomonadota</taxon>
        <taxon>Gammaproteobacteria</taxon>
        <taxon>Alteromonadales</taxon>
        <taxon>Colwelliaceae</taxon>
        <taxon>Colwellia</taxon>
    </lineage>
</organism>
<dbReference type="Gene3D" id="2.40.100.10">
    <property type="entry name" value="Cyclophilin-like"/>
    <property type="match status" value="1"/>
</dbReference>
<feature type="domain" description="Carboxyltransferase" evidence="5">
    <location>
        <begin position="7"/>
        <end position="207"/>
    </location>
</feature>
<sequence length="242" mass="26280">MTINSAPTISIAGENALIIYFSDKACDETAALVHQAEQLIRANLQGSFIDLIPSYASILVMFDMLALDHHQLRNKLRSLLTNLSLDSASRGEIIELPVYYSTESGPDLLAIASKAQLSIDEVIAIHQAQEYRVYAIGFAPGFAYLGEVDSRIAMSRLTTPRLKVPKGAVAIADRQTAVYPSESPGGWNIIGLCPIEMFSLKSKPSMPVNVGDRVKFKGISKQEFIALGGVLDNAQHGSMINE</sequence>
<evidence type="ECO:0000256" key="3">
    <source>
        <dbReference type="ARBA" id="ARBA00022840"/>
    </source>
</evidence>
<dbReference type="SUPFAM" id="SSF50891">
    <property type="entry name" value="Cyclophilin-like"/>
    <property type="match status" value="1"/>
</dbReference>
<dbReference type="Pfam" id="PF02682">
    <property type="entry name" value="CT_C_D"/>
    <property type="match status" value="1"/>
</dbReference>
<comment type="caution">
    <text evidence="6">The sequence shown here is derived from an EMBL/GenBank/DDBJ whole genome shotgun (WGS) entry which is preliminary data.</text>
</comment>
<evidence type="ECO:0000313" key="7">
    <source>
        <dbReference type="Proteomes" id="UP001500021"/>
    </source>
</evidence>